<comment type="subcellular location">
    <subcellularLocation>
        <location evidence="1">Membrane</location>
        <topology evidence="1">Multi-pass membrane protein</topology>
    </subcellularLocation>
</comment>
<feature type="transmembrane region" description="Helical" evidence="6">
    <location>
        <begin position="205"/>
        <end position="225"/>
    </location>
</feature>
<dbReference type="GO" id="GO:0016020">
    <property type="term" value="C:membrane"/>
    <property type="evidence" value="ECO:0007669"/>
    <property type="project" value="UniProtKB-SubCell"/>
</dbReference>
<evidence type="ECO:0000256" key="3">
    <source>
        <dbReference type="ARBA" id="ARBA00022692"/>
    </source>
</evidence>
<reference evidence="7" key="2">
    <citation type="journal article" date="2022" name="Microbiol. Resour. Announc.">
        <title>Metagenome Sequencing to Explore Phylogenomics of Terrestrial Cyanobacteria.</title>
        <authorList>
            <person name="Ward R.D."/>
            <person name="Stajich J.E."/>
            <person name="Johansen J.R."/>
            <person name="Huntemann M."/>
            <person name="Clum A."/>
            <person name="Foster B."/>
            <person name="Foster B."/>
            <person name="Roux S."/>
            <person name="Palaniappan K."/>
            <person name="Varghese N."/>
            <person name="Mukherjee S."/>
            <person name="Reddy T.B.K."/>
            <person name="Daum C."/>
            <person name="Copeland A."/>
            <person name="Chen I.A."/>
            <person name="Ivanova N.N."/>
            <person name="Kyrpides N.C."/>
            <person name="Shapiro N."/>
            <person name="Eloe-Fadrosh E.A."/>
            <person name="Pietrasiak N."/>
        </authorList>
    </citation>
    <scope>NUCLEOTIDE SEQUENCE</scope>
    <source>
        <strain evidence="7">GSE-TBD4-15B</strain>
    </source>
</reference>
<evidence type="ECO:0000256" key="2">
    <source>
        <dbReference type="ARBA" id="ARBA00009773"/>
    </source>
</evidence>
<feature type="transmembrane region" description="Helical" evidence="6">
    <location>
        <begin position="37"/>
        <end position="55"/>
    </location>
</feature>
<gene>
    <name evidence="7" type="ORF">KME07_15400</name>
</gene>
<comment type="caution">
    <text evidence="7">The sequence shown here is derived from an EMBL/GenBank/DDBJ whole genome shotgun (WGS) entry which is preliminary data.</text>
</comment>
<evidence type="ECO:0000313" key="7">
    <source>
        <dbReference type="EMBL" id="MBW4466808.1"/>
    </source>
</evidence>
<dbReference type="Pfam" id="PF01594">
    <property type="entry name" value="AI-2E_transport"/>
    <property type="match status" value="1"/>
</dbReference>
<keyword evidence="4 6" id="KW-1133">Transmembrane helix</keyword>
<name>A0A951PCA3_9CYAN</name>
<organism evidence="7 8">
    <name type="scientific">Pegethrix bostrychoides GSE-TBD4-15B</name>
    <dbReference type="NCBI Taxonomy" id="2839662"/>
    <lineage>
        <taxon>Bacteria</taxon>
        <taxon>Bacillati</taxon>
        <taxon>Cyanobacteriota</taxon>
        <taxon>Cyanophyceae</taxon>
        <taxon>Oculatellales</taxon>
        <taxon>Oculatellaceae</taxon>
        <taxon>Pegethrix</taxon>
    </lineage>
</organism>
<evidence type="ECO:0000256" key="6">
    <source>
        <dbReference type="SAM" id="Phobius"/>
    </source>
</evidence>
<dbReference type="AlphaFoldDB" id="A0A951PCA3"/>
<reference evidence="7" key="1">
    <citation type="submission" date="2021-05" db="EMBL/GenBank/DDBJ databases">
        <authorList>
            <person name="Pietrasiak N."/>
            <person name="Ward R."/>
            <person name="Stajich J.E."/>
            <person name="Kurbessoian T."/>
        </authorList>
    </citation>
    <scope>NUCLEOTIDE SEQUENCE</scope>
    <source>
        <strain evidence="7">GSE-TBD4-15B</strain>
    </source>
</reference>
<feature type="transmembrane region" description="Helical" evidence="6">
    <location>
        <begin position="231"/>
        <end position="252"/>
    </location>
</feature>
<protein>
    <submittedName>
        <fullName evidence="7">AI-2E family transporter</fullName>
    </submittedName>
</protein>
<dbReference type="PANTHER" id="PTHR21716:SF66">
    <property type="entry name" value="TRANSPORT PROTEIN SLL0063-RELATED"/>
    <property type="match status" value="1"/>
</dbReference>
<keyword evidence="5 6" id="KW-0472">Membrane</keyword>
<feature type="transmembrane region" description="Helical" evidence="6">
    <location>
        <begin position="259"/>
        <end position="282"/>
    </location>
</feature>
<dbReference type="PANTHER" id="PTHR21716">
    <property type="entry name" value="TRANSMEMBRANE PROTEIN"/>
    <property type="match status" value="1"/>
</dbReference>
<evidence type="ECO:0000256" key="1">
    <source>
        <dbReference type="ARBA" id="ARBA00004141"/>
    </source>
</evidence>
<comment type="similarity">
    <text evidence="2">Belongs to the autoinducer-2 exporter (AI-2E) (TC 2.A.86) family.</text>
</comment>
<evidence type="ECO:0000313" key="8">
    <source>
        <dbReference type="Proteomes" id="UP000707356"/>
    </source>
</evidence>
<dbReference type="InterPro" id="IPR002549">
    <property type="entry name" value="AI-2E-like"/>
</dbReference>
<keyword evidence="3 6" id="KW-0812">Transmembrane</keyword>
<feature type="transmembrane region" description="Helical" evidence="6">
    <location>
        <begin position="67"/>
        <end position="91"/>
    </location>
</feature>
<dbReference type="EMBL" id="JAHHHV010000071">
    <property type="protein sequence ID" value="MBW4466808.1"/>
    <property type="molecule type" value="Genomic_DNA"/>
</dbReference>
<feature type="transmembrane region" description="Helical" evidence="6">
    <location>
        <begin position="150"/>
        <end position="173"/>
    </location>
</feature>
<evidence type="ECO:0000256" key="4">
    <source>
        <dbReference type="ARBA" id="ARBA00022989"/>
    </source>
</evidence>
<proteinExistence type="inferred from homology"/>
<feature type="transmembrane region" description="Helical" evidence="6">
    <location>
        <begin position="302"/>
        <end position="330"/>
    </location>
</feature>
<accession>A0A951PCA3</accession>
<dbReference type="Proteomes" id="UP000707356">
    <property type="component" value="Unassembled WGS sequence"/>
</dbReference>
<evidence type="ECO:0000256" key="5">
    <source>
        <dbReference type="ARBA" id="ARBA00023136"/>
    </source>
</evidence>
<dbReference type="GO" id="GO:0055085">
    <property type="term" value="P:transmembrane transport"/>
    <property type="evidence" value="ECO:0007669"/>
    <property type="project" value="TreeGrafter"/>
</dbReference>
<feature type="transmembrane region" description="Helical" evidence="6">
    <location>
        <begin position="12"/>
        <end position="31"/>
    </location>
</feature>
<sequence>MQLSELTRRYLLYGLSGPVIVLNFWVLGQLFKYFEGVITFTILSIILALILDYLVKLFERFGSNRTQAVLLVLCIFLVTLVVLGFTLIPIVTQQATQLVQGLPALLEAGGRNIIQLQSFINQHNLPFDLNQINEQINNQARVIVADLPELAINTLGQIFATVLLIVLAFYMLLYGERCWKGVINLLPAKFAIALSQSLRQQFHQFFLSQLLLALVMVLFLVPTFLILQIKFALLFVLVIGLLEVVPLFGAAIGISLVSLLVLGLQGFVPSVQVVLASLFFQQITDNIIAPRVRGDFTGLNPIWIIIALLIGGRVAGFIGVVLAMPIAATIKSTIETLRMPDSLPAQPEEALAGRLE</sequence>